<evidence type="ECO:0000313" key="1">
    <source>
        <dbReference type="EMBL" id="CAB4138794.1"/>
    </source>
</evidence>
<dbReference type="EMBL" id="LR796363">
    <property type="protein sequence ID" value="CAB4138794.1"/>
    <property type="molecule type" value="Genomic_DNA"/>
</dbReference>
<name>A0A6J5LVY9_9CAUD</name>
<reference evidence="1" key="1">
    <citation type="submission" date="2020-04" db="EMBL/GenBank/DDBJ databases">
        <authorList>
            <person name="Chiriac C."/>
            <person name="Salcher M."/>
            <person name="Ghai R."/>
            <person name="Kavagutti S V."/>
        </authorList>
    </citation>
    <scope>NUCLEOTIDE SEQUENCE</scope>
</reference>
<gene>
    <name evidence="1" type="ORF">UFOVP341_12</name>
</gene>
<protein>
    <submittedName>
        <fullName evidence="1">Uncharacterized protein</fullName>
    </submittedName>
</protein>
<proteinExistence type="predicted"/>
<organism evidence="1">
    <name type="scientific">uncultured Caudovirales phage</name>
    <dbReference type="NCBI Taxonomy" id="2100421"/>
    <lineage>
        <taxon>Viruses</taxon>
        <taxon>Duplodnaviria</taxon>
        <taxon>Heunggongvirae</taxon>
        <taxon>Uroviricota</taxon>
        <taxon>Caudoviricetes</taxon>
        <taxon>Peduoviridae</taxon>
        <taxon>Maltschvirus</taxon>
        <taxon>Maltschvirus maltsch</taxon>
    </lineage>
</organism>
<sequence length="101" mass="11303">MAKKVSKRELKELQKEGDRLRALVDEFADGEMLVADGLDAAIIGVTEGVSEPVVAYDYDKCVEIFRMRDGMTEEDALEHMSFNVTGAYVGPRTPIFIRFLS</sequence>
<accession>A0A6J5LVY9</accession>